<evidence type="ECO:0000256" key="9">
    <source>
        <dbReference type="ARBA" id="ARBA00022801"/>
    </source>
</evidence>
<evidence type="ECO:0000256" key="1">
    <source>
        <dbReference type="ARBA" id="ARBA00001910"/>
    </source>
</evidence>
<keyword evidence="14" id="KW-0325">Glycoprotein</keyword>
<evidence type="ECO:0000256" key="4">
    <source>
        <dbReference type="ARBA" id="ARBA00012462"/>
    </source>
</evidence>
<evidence type="ECO:0000256" key="2">
    <source>
        <dbReference type="ARBA" id="ARBA00002451"/>
    </source>
</evidence>
<feature type="binding site" evidence="15">
    <location>
        <position position="536"/>
    </location>
    <ligand>
        <name>Ca(2+)</name>
        <dbReference type="ChEBI" id="CHEBI:29108"/>
    </ligand>
</feature>
<keyword evidence="10 15" id="KW-0720">Serine protease</keyword>
<dbReference type="Gene3D" id="3.40.50.200">
    <property type="entry name" value="Peptidase S8/S53 domain"/>
    <property type="match status" value="1"/>
</dbReference>
<keyword evidence="11 15" id="KW-0106">Calcium</keyword>
<dbReference type="GO" id="GO:0006508">
    <property type="term" value="P:proteolysis"/>
    <property type="evidence" value="ECO:0007669"/>
    <property type="project" value="UniProtKB-KW"/>
</dbReference>
<dbReference type="HOGENOM" id="CLU_013783_3_0_1"/>
<comment type="subcellular location">
    <subcellularLocation>
        <location evidence="3">Secreted</location>
        <location evidence="3">Extracellular space</location>
    </subcellularLocation>
</comment>
<feature type="active site" description="Charge relay system" evidence="15">
    <location>
        <position position="285"/>
    </location>
</feature>
<feature type="active site" description="Charge relay system" evidence="15">
    <location>
        <position position="494"/>
    </location>
</feature>
<evidence type="ECO:0000259" key="17">
    <source>
        <dbReference type="PROSITE" id="PS51695"/>
    </source>
</evidence>
<feature type="binding site" evidence="15">
    <location>
        <position position="537"/>
    </location>
    <ligand>
        <name>Ca(2+)</name>
        <dbReference type="ChEBI" id="CHEBI:29108"/>
    </ligand>
</feature>
<dbReference type="Pfam" id="PF00082">
    <property type="entry name" value="Peptidase_S8"/>
    <property type="match status" value="1"/>
</dbReference>
<feature type="binding site" evidence="15">
    <location>
        <position position="555"/>
    </location>
    <ligand>
        <name>Ca(2+)</name>
        <dbReference type="ChEBI" id="CHEBI:29108"/>
    </ligand>
</feature>
<comment type="cofactor">
    <cofactor evidence="15">
        <name>Ca(2+)</name>
        <dbReference type="ChEBI" id="CHEBI:29108"/>
    </cofactor>
    <text evidence="15">Binds 1 Ca(2+) ion per subunit.</text>
</comment>
<evidence type="ECO:0000256" key="11">
    <source>
        <dbReference type="ARBA" id="ARBA00022837"/>
    </source>
</evidence>
<sequence>MALLLLLLLAIPALCAPQTLTPQHTTTPPQHWTPLSRAPPSHPLQLQIILHQPNISLLHSRLLAVSDPLHEEYGQHLTKSEVDDLAAPGEESVRAVEGWLRDAGLSHRAQRTRGGISLLLPVSEADPLLGAEYTLFQHLHTREGIARTLSYSLPPALHAHIRAIQPTTIFARPLAMHSPPRVRPLQVLANTLQTGDSDVTQPTCEPNVTPACLAQMYGTRGYTPAGDERLGITGYLGQNANLEDLQRFYQAFATDAQGSSFTTVLVNGGENNQTLSAAGTEANLDVQYSGALTFPLENIFYSTAGSPPFLPDPSEQENTNEPYAAWLEYMLGLEDQELPGVVSTSYGDDEQSVPEGYARAVCDQFAQLGARGVSLLFASGDAGVGPAENECYSNSDGRKMFVPDFPASCPWVTSVGATTGDPEIAASFSGGGFSNYFPRQEWQDSAVEAYLSTLNGSYAGMYNSSGRAYPDVSAQGQNYVVYVSGQPGLVDGTSCSTPTFASIILLLNDALQQQSKPRLGWLNPWLYGRGKAGVGDVSVGRNPGCGTAGFGAGRGWDPVTGLGTPRFGLLREVLGV</sequence>
<dbReference type="SMART" id="SM00944">
    <property type="entry name" value="Pro-kuma_activ"/>
    <property type="match status" value="1"/>
</dbReference>
<keyword evidence="19" id="KW-1185">Reference proteome</keyword>
<dbReference type="InterPro" id="IPR015366">
    <property type="entry name" value="S53_propep"/>
</dbReference>
<dbReference type="PANTHER" id="PTHR14218:SF15">
    <property type="entry name" value="TRIPEPTIDYL-PEPTIDASE 1"/>
    <property type="match status" value="1"/>
</dbReference>
<dbReference type="GO" id="GO:0008240">
    <property type="term" value="F:tripeptidyl-peptidase activity"/>
    <property type="evidence" value="ECO:0007669"/>
    <property type="project" value="UniProtKB-EC"/>
</dbReference>
<feature type="chain" id="PRO_5004067193" description="tripeptidyl-peptidase II" evidence="16">
    <location>
        <begin position="18"/>
        <end position="576"/>
    </location>
</feature>
<keyword evidence="13" id="KW-0865">Zymogen</keyword>
<comment type="function">
    <text evidence="2">Secreted tripeptidyl-peptidase which degrades proteins at acidic pHs and is involved in virulence.</text>
</comment>
<gene>
    <name evidence="18" type="ORF">DACRYDRAFT_82798</name>
</gene>
<dbReference type="RefSeq" id="XP_040625851.1">
    <property type="nucleotide sequence ID" value="XM_040776593.1"/>
</dbReference>
<name>M5FSP2_DACPD</name>
<evidence type="ECO:0000256" key="10">
    <source>
        <dbReference type="ARBA" id="ARBA00022825"/>
    </source>
</evidence>
<feature type="domain" description="Peptidase S53" evidence="17">
    <location>
        <begin position="207"/>
        <end position="576"/>
    </location>
</feature>
<evidence type="ECO:0000256" key="7">
    <source>
        <dbReference type="ARBA" id="ARBA00022723"/>
    </source>
</evidence>
<dbReference type="PROSITE" id="PS51695">
    <property type="entry name" value="SEDOLISIN"/>
    <property type="match status" value="1"/>
</dbReference>
<dbReference type="InterPro" id="IPR030400">
    <property type="entry name" value="Sedolisin_dom"/>
</dbReference>
<evidence type="ECO:0000256" key="13">
    <source>
        <dbReference type="ARBA" id="ARBA00023145"/>
    </source>
</evidence>
<proteinExistence type="predicted"/>
<dbReference type="InterPro" id="IPR000209">
    <property type="entry name" value="Peptidase_S8/S53_dom"/>
</dbReference>
<evidence type="ECO:0000256" key="8">
    <source>
        <dbReference type="ARBA" id="ARBA00022729"/>
    </source>
</evidence>
<accession>M5FSP2</accession>
<dbReference type="OrthoDB" id="409122at2759"/>
<dbReference type="Pfam" id="PF09286">
    <property type="entry name" value="Pro-kuma_activ"/>
    <property type="match status" value="1"/>
</dbReference>
<keyword evidence="12" id="KW-0843">Virulence</keyword>
<dbReference type="STRING" id="1858805.M5FSP2"/>
<evidence type="ECO:0000256" key="12">
    <source>
        <dbReference type="ARBA" id="ARBA00023026"/>
    </source>
</evidence>
<feature type="signal peptide" evidence="16">
    <location>
        <begin position="1"/>
        <end position="17"/>
    </location>
</feature>
<dbReference type="Proteomes" id="UP000030653">
    <property type="component" value="Unassembled WGS sequence"/>
</dbReference>
<dbReference type="InterPro" id="IPR050819">
    <property type="entry name" value="Tripeptidyl-peptidase_I"/>
</dbReference>
<dbReference type="EMBL" id="JH795871">
    <property type="protein sequence ID" value="EJT98953.1"/>
    <property type="molecule type" value="Genomic_DNA"/>
</dbReference>
<dbReference type="InterPro" id="IPR036852">
    <property type="entry name" value="Peptidase_S8/S53_dom_sf"/>
</dbReference>
<dbReference type="CDD" id="cd11377">
    <property type="entry name" value="Pro-peptidase_S53"/>
    <property type="match status" value="1"/>
</dbReference>
<comment type="catalytic activity">
    <reaction evidence="1">
        <text>Release of an N-terminal tripeptide from a polypeptide.</text>
        <dbReference type="EC" id="3.4.14.10"/>
    </reaction>
</comment>
<dbReference type="OMA" id="DAVCAQF"/>
<dbReference type="GeneID" id="63691655"/>
<dbReference type="EC" id="3.4.14.10" evidence="4"/>
<evidence type="ECO:0000256" key="16">
    <source>
        <dbReference type="SAM" id="SignalP"/>
    </source>
</evidence>
<dbReference type="CDD" id="cd04056">
    <property type="entry name" value="Peptidases_S53"/>
    <property type="match status" value="1"/>
</dbReference>
<keyword evidence="7 15" id="KW-0479">Metal-binding</keyword>
<evidence type="ECO:0000256" key="3">
    <source>
        <dbReference type="ARBA" id="ARBA00004239"/>
    </source>
</evidence>
<organism evidence="18 19">
    <name type="scientific">Dacryopinax primogenitus (strain DJM 731)</name>
    <name type="common">Brown rot fungus</name>
    <dbReference type="NCBI Taxonomy" id="1858805"/>
    <lineage>
        <taxon>Eukaryota</taxon>
        <taxon>Fungi</taxon>
        <taxon>Dikarya</taxon>
        <taxon>Basidiomycota</taxon>
        <taxon>Agaricomycotina</taxon>
        <taxon>Dacrymycetes</taxon>
        <taxon>Dacrymycetales</taxon>
        <taxon>Dacrymycetaceae</taxon>
        <taxon>Dacryopinax</taxon>
    </lineage>
</organism>
<feature type="binding site" evidence="15">
    <location>
        <position position="557"/>
    </location>
    <ligand>
        <name>Ca(2+)</name>
        <dbReference type="ChEBI" id="CHEBI:29108"/>
    </ligand>
</feature>
<dbReference type="AlphaFoldDB" id="M5FSP2"/>
<protein>
    <recommendedName>
        <fullName evidence="4">tripeptidyl-peptidase II</fullName>
        <ecNumber evidence="4">3.4.14.10</ecNumber>
    </recommendedName>
</protein>
<reference evidence="18 19" key="1">
    <citation type="journal article" date="2012" name="Science">
        <title>The Paleozoic origin of enzymatic lignin decomposition reconstructed from 31 fungal genomes.</title>
        <authorList>
            <person name="Floudas D."/>
            <person name="Binder M."/>
            <person name="Riley R."/>
            <person name="Barry K."/>
            <person name="Blanchette R.A."/>
            <person name="Henrissat B."/>
            <person name="Martinez A.T."/>
            <person name="Otillar R."/>
            <person name="Spatafora J.W."/>
            <person name="Yadav J.S."/>
            <person name="Aerts A."/>
            <person name="Benoit I."/>
            <person name="Boyd A."/>
            <person name="Carlson A."/>
            <person name="Copeland A."/>
            <person name="Coutinho P.M."/>
            <person name="de Vries R.P."/>
            <person name="Ferreira P."/>
            <person name="Findley K."/>
            <person name="Foster B."/>
            <person name="Gaskell J."/>
            <person name="Glotzer D."/>
            <person name="Gorecki P."/>
            <person name="Heitman J."/>
            <person name="Hesse C."/>
            <person name="Hori C."/>
            <person name="Igarashi K."/>
            <person name="Jurgens J.A."/>
            <person name="Kallen N."/>
            <person name="Kersten P."/>
            <person name="Kohler A."/>
            <person name="Kuees U."/>
            <person name="Kumar T.K.A."/>
            <person name="Kuo A."/>
            <person name="LaButti K."/>
            <person name="Larrondo L.F."/>
            <person name="Lindquist E."/>
            <person name="Ling A."/>
            <person name="Lombard V."/>
            <person name="Lucas S."/>
            <person name="Lundell T."/>
            <person name="Martin R."/>
            <person name="McLaughlin D.J."/>
            <person name="Morgenstern I."/>
            <person name="Morin E."/>
            <person name="Murat C."/>
            <person name="Nagy L.G."/>
            <person name="Nolan M."/>
            <person name="Ohm R.A."/>
            <person name="Patyshakuliyeva A."/>
            <person name="Rokas A."/>
            <person name="Ruiz-Duenas F.J."/>
            <person name="Sabat G."/>
            <person name="Salamov A."/>
            <person name="Samejima M."/>
            <person name="Schmutz J."/>
            <person name="Slot J.C."/>
            <person name="St John F."/>
            <person name="Stenlid J."/>
            <person name="Sun H."/>
            <person name="Sun S."/>
            <person name="Syed K."/>
            <person name="Tsang A."/>
            <person name="Wiebenga A."/>
            <person name="Young D."/>
            <person name="Pisabarro A."/>
            <person name="Eastwood D.C."/>
            <person name="Martin F."/>
            <person name="Cullen D."/>
            <person name="Grigoriev I.V."/>
            <person name="Hibbett D.S."/>
        </authorList>
    </citation>
    <scope>NUCLEOTIDE SEQUENCE [LARGE SCALE GENOMIC DNA]</scope>
    <source>
        <strain evidence="18 19">DJM-731 SS1</strain>
    </source>
</reference>
<dbReference type="PANTHER" id="PTHR14218">
    <property type="entry name" value="PROTEASE S8 TRIPEPTIDYL PEPTIDASE I CLN2"/>
    <property type="match status" value="1"/>
</dbReference>
<keyword evidence="6 15" id="KW-0645">Protease</keyword>
<evidence type="ECO:0000256" key="5">
    <source>
        <dbReference type="ARBA" id="ARBA00022525"/>
    </source>
</evidence>
<evidence type="ECO:0000313" key="19">
    <source>
        <dbReference type="Proteomes" id="UP000030653"/>
    </source>
</evidence>
<keyword evidence="9 15" id="KW-0378">Hydrolase</keyword>
<dbReference type="GO" id="GO:0046872">
    <property type="term" value="F:metal ion binding"/>
    <property type="evidence" value="ECO:0007669"/>
    <property type="project" value="UniProtKB-UniRule"/>
</dbReference>
<keyword evidence="5" id="KW-0964">Secreted</keyword>
<dbReference type="SUPFAM" id="SSF54897">
    <property type="entry name" value="Protease propeptides/inhibitors"/>
    <property type="match status" value="1"/>
</dbReference>
<dbReference type="GO" id="GO:0005576">
    <property type="term" value="C:extracellular region"/>
    <property type="evidence" value="ECO:0007669"/>
    <property type="project" value="UniProtKB-SubCell"/>
</dbReference>
<dbReference type="GO" id="GO:0004252">
    <property type="term" value="F:serine-type endopeptidase activity"/>
    <property type="evidence" value="ECO:0007669"/>
    <property type="project" value="UniProtKB-UniRule"/>
</dbReference>
<feature type="active site" description="Charge relay system" evidence="15">
    <location>
        <position position="281"/>
    </location>
</feature>
<evidence type="ECO:0000256" key="6">
    <source>
        <dbReference type="ARBA" id="ARBA00022670"/>
    </source>
</evidence>
<dbReference type="SUPFAM" id="SSF52743">
    <property type="entry name" value="Subtilisin-like"/>
    <property type="match status" value="1"/>
</dbReference>
<evidence type="ECO:0000256" key="14">
    <source>
        <dbReference type="ARBA" id="ARBA00023180"/>
    </source>
</evidence>
<evidence type="ECO:0000256" key="15">
    <source>
        <dbReference type="PROSITE-ProRule" id="PRU01032"/>
    </source>
</evidence>
<keyword evidence="8 16" id="KW-0732">Signal</keyword>
<dbReference type="FunFam" id="3.40.50.200:FF:000015">
    <property type="entry name" value="Tripeptidyl peptidase A"/>
    <property type="match status" value="1"/>
</dbReference>
<evidence type="ECO:0000313" key="18">
    <source>
        <dbReference type="EMBL" id="EJT98953.1"/>
    </source>
</evidence>